<evidence type="ECO:0000313" key="2">
    <source>
        <dbReference type="EMBL" id="ORE89130.1"/>
    </source>
</evidence>
<dbReference type="STRING" id="1317117.ATO7_04605"/>
<sequence length="324" mass="36549">MESGAVSENLLPNALIIGAEKAGTSSLFYYLSQHPQIVGSYFKETYLLSQHDRPADSWAAQANRERCLRGLADYSRMFAAQAEAPIRLEACPAYLYDYEHVIASLKRVLGNDVHKVRIVVLLRDPVKRIGSSYRMKQRNGTENLSLEAALDAQVVAKRRQANWHFSFDYVGVSTYAPALRAYQEVFDSVEVFPYDLLTADAGEICNQLCERWGLVPWRFNTSTKFNVSGRPKSRVHGLLARLLYQPNMLKKWVKAAVPAAGFRKRLKAALGTQLLEPVDDTSRDAHVELPASVVQVLRDDLDELRERIEFDCSAWAHSLDEAQS</sequence>
<evidence type="ECO:0000256" key="1">
    <source>
        <dbReference type="ARBA" id="ARBA00022679"/>
    </source>
</evidence>
<dbReference type="AlphaFoldDB" id="A0A1Y1SIA8"/>
<reference evidence="2 3" key="1">
    <citation type="submission" date="2013-04" db="EMBL/GenBank/DDBJ databases">
        <title>Oceanococcus atlanticus 22II-S10r2 Genome Sequencing.</title>
        <authorList>
            <person name="Lai Q."/>
            <person name="Li G."/>
            <person name="Shao Z."/>
        </authorList>
    </citation>
    <scope>NUCLEOTIDE SEQUENCE [LARGE SCALE GENOMIC DNA]</scope>
    <source>
        <strain evidence="2 3">22II-S10r2</strain>
    </source>
</reference>
<dbReference type="Proteomes" id="UP000192342">
    <property type="component" value="Unassembled WGS sequence"/>
</dbReference>
<dbReference type="PANTHER" id="PTHR10605:SF56">
    <property type="entry name" value="BIFUNCTIONAL HEPARAN SULFATE N-DEACETYLASE_N-SULFOTRANSFERASE"/>
    <property type="match status" value="1"/>
</dbReference>
<keyword evidence="1 2" id="KW-0808">Transferase</keyword>
<gene>
    <name evidence="2" type="ORF">ATO7_04605</name>
</gene>
<comment type="caution">
    <text evidence="2">The sequence shown here is derived from an EMBL/GenBank/DDBJ whole genome shotgun (WGS) entry which is preliminary data.</text>
</comment>
<accession>A0A1Y1SIA8</accession>
<dbReference type="SUPFAM" id="SSF52540">
    <property type="entry name" value="P-loop containing nucleoside triphosphate hydrolases"/>
    <property type="match status" value="1"/>
</dbReference>
<dbReference type="Gene3D" id="3.40.50.300">
    <property type="entry name" value="P-loop containing nucleotide triphosphate hydrolases"/>
    <property type="match status" value="1"/>
</dbReference>
<protein>
    <submittedName>
        <fullName evidence="2">Sulfotransferase</fullName>
    </submittedName>
</protein>
<proteinExistence type="predicted"/>
<dbReference type="InterPro" id="IPR037359">
    <property type="entry name" value="NST/OST"/>
</dbReference>
<organism evidence="2 3">
    <name type="scientific">Oceanococcus atlanticus</name>
    <dbReference type="NCBI Taxonomy" id="1317117"/>
    <lineage>
        <taxon>Bacteria</taxon>
        <taxon>Pseudomonadati</taxon>
        <taxon>Pseudomonadota</taxon>
        <taxon>Gammaproteobacteria</taxon>
        <taxon>Chromatiales</taxon>
        <taxon>Oceanococcaceae</taxon>
        <taxon>Oceanococcus</taxon>
    </lineage>
</organism>
<name>A0A1Y1SIA8_9GAMM</name>
<keyword evidence="3" id="KW-1185">Reference proteome</keyword>
<dbReference type="GO" id="GO:0008146">
    <property type="term" value="F:sulfotransferase activity"/>
    <property type="evidence" value="ECO:0007669"/>
    <property type="project" value="InterPro"/>
</dbReference>
<dbReference type="InterPro" id="IPR027417">
    <property type="entry name" value="P-loop_NTPase"/>
</dbReference>
<dbReference type="EMBL" id="AQQV01000001">
    <property type="protein sequence ID" value="ORE89130.1"/>
    <property type="molecule type" value="Genomic_DNA"/>
</dbReference>
<dbReference type="PANTHER" id="PTHR10605">
    <property type="entry name" value="HEPARAN SULFATE SULFOTRANSFERASE"/>
    <property type="match status" value="1"/>
</dbReference>
<evidence type="ECO:0000313" key="3">
    <source>
        <dbReference type="Proteomes" id="UP000192342"/>
    </source>
</evidence>